<reference evidence="8" key="1">
    <citation type="submission" date="2022-03" db="EMBL/GenBank/DDBJ databases">
        <authorList>
            <person name="Martin C."/>
        </authorList>
    </citation>
    <scope>NUCLEOTIDE SEQUENCE</scope>
</reference>
<dbReference type="Proteomes" id="UP000749559">
    <property type="component" value="Unassembled WGS sequence"/>
</dbReference>
<evidence type="ECO:0000313" key="9">
    <source>
        <dbReference type="Proteomes" id="UP000749559"/>
    </source>
</evidence>
<keyword evidence="6" id="KW-0342">GTP-binding</keyword>
<dbReference type="Pfam" id="PF00071">
    <property type="entry name" value="Ras"/>
    <property type="match status" value="1"/>
</dbReference>
<keyword evidence="9" id="KW-1185">Reference proteome</keyword>
<evidence type="ECO:0000256" key="2">
    <source>
        <dbReference type="ARBA" id="ARBA00006270"/>
    </source>
</evidence>
<dbReference type="InterPro" id="IPR001806">
    <property type="entry name" value="Small_GTPase"/>
</dbReference>
<dbReference type="SMART" id="SM00175">
    <property type="entry name" value="RAB"/>
    <property type="match status" value="1"/>
</dbReference>
<evidence type="ECO:0000256" key="6">
    <source>
        <dbReference type="ARBA" id="ARBA00023134"/>
    </source>
</evidence>
<accession>A0A8J1U5D8</accession>
<dbReference type="AlphaFoldDB" id="A0A8J1U5D8"/>
<keyword evidence="4" id="KW-0282">Flagellum</keyword>
<dbReference type="PANTHER" id="PTHR47977">
    <property type="entry name" value="RAS-RELATED PROTEIN RAB"/>
    <property type="match status" value="1"/>
</dbReference>
<dbReference type="InterPro" id="IPR027417">
    <property type="entry name" value="P-loop_NTPase"/>
</dbReference>
<evidence type="ECO:0000256" key="4">
    <source>
        <dbReference type="ARBA" id="ARBA00022846"/>
    </source>
</evidence>
<evidence type="ECO:0000256" key="5">
    <source>
        <dbReference type="ARBA" id="ARBA00023069"/>
    </source>
</evidence>
<dbReference type="Gene3D" id="3.40.50.300">
    <property type="entry name" value="P-loop containing nucleotide triphosphate hydrolases"/>
    <property type="match status" value="1"/>
</dbReference>
<protein>
    <submittedName>
        <fullName evidence="8">Uncharacterized protein</fullName>
    </submittedName>
</protein>
<dbReference type="PRINTS" id="PR00449">
    <property type="entry name" value="RASTRNSFRMNG"/>
</dbReference>
<dbReference type="PROSITE" id="PS51421">
    <property type="entry name" value="RAS"/>
    <property type="match status" value="1"/>
</dbReference>
<evidence type="ECO:0000313" key="8">
    <source>
        <dbReference type="EMBL" id="CAH1794543.1"/>
    </source>
</evidence>
<evidence type="ECO:0000256" key="1">
    <source>
        <dbReference type="ARBA" id="ARBA00004230"/>
    </source>
</evidence>
<dbReference type="InterPro" id="IPR005225">
    <property type="entry name" value="Small_GTP-bd"/>
</dbReference>
<comment type="subcellular location">
    <subcellularLocation>
        <location evidence="1">Cell projection</location>
        <location evidence="1">Cilium</location>
        <location evidence="1">Flagellum</location>
    </subcellularLocation>
</comment>
<dbReference type="SUPFAM" id="SSF52540">
    <property type="entry name" value="P-loop containing nucleoside triphosphate hydrolases"/>
    <property type="match status" value="1"/>
</dbReference>
<dbReference type="GO" id="GO:0030990">
    <property type="term" value="C:intraciliary transport particle"/>
    <property type="evidence" value="ECO:0007669"/>
    <property type="project" value="UniProtKB-ARBA"/>
</dbReference>
<dbReference type="GO" id="GO:0003924">
    <property type="term" value="F:GTPase activity"/>
    <property type="evidence" value="ECO:0007669"/>
    <property type="project" value="InterPro"/>
</dbReference>
<dbReference type="PROSITE" id="PS51419">
    <property type="entry name" value="RAB"/>
    <property type="match status" value="1"/>
</dbReference>
<name>A0A8J1U5D8_OWEFU</name>
<dbReference type="EMBL" id="CAIIXF020000009">
    <property type="protein sequence ID" value="CAH1794543.1"/>
    <property type="molecule type" value="Genomic_DNA"/>
</dbReference>
<evidence type="ECO:0000256" key="7">
    <source>
        <dbReference type="ARBA" id="ARBA00023273"/>
    </source>
</evidence>
<keyword evidence="5" id="KW-0969">Cilium</keyword>
<dbReference type="NCBIfam" id="TIGR00231">
    <property type="entry name" value="small_GTP"/>
    <property type="match status" value="1"/>
</dbReference>
<comment type="caution">
    <text evidence="8">The sequence shown here is derived from an EMBL/GenBank/DDBJ whole genome shotgun (WGS) entry which is preliminary data.</text>
</comment>
<dbReference type="GO" id="GO:0031514">
    <property type="term" value="C:motile cilium"/>
    <property type="evidence" value="ECO:0007669"/>
    <property type="project" value="UniProtKB-SubCell"/>
</dbReference>
<comment type="similarity">
    <text evidence="2">Belongs to the small GTPase superfamily. Rab family.</text>
</comment>
<dbReference type="SMART" id="SM00173">
    <property type="entry name" value="RAS"/>
    <property type="match status" value="1"/>
</dbReference>
<evidence type="ECO:0000256" key="3">
    <source>
        <dbReference type="ARBA" id="ARBA00022741"/>
    </source>
</evidence>
<gene>
    <name evidence="8" type="ORF">OFUS_LOCUS19220</name>
</gene>
<organism evidence="8 9">
    <name type="scientific">Owenia fusiformis</name>
    <name type="common">Polychaete worm</name>
    <dbReference type="NCBI Taxonomy" id="6347"/>
    <lineage>
        <taxon>Eukaryota</taxon>
        <taxon>Metazoa</taxon>
        <taxon>Spiralia</taxon>
        <taxon>Lophotrochozoa</taxon>
        <taxon>Annelida</taxon>
        <taxon>Polychaeta</taxon>
        <taxon>Sedentaria</taxon>
        <taxon>Canalipalpata</taxon>
        <taxon>Sabellida</taxon>
        <taxon>Oweniida</taxon>
        <taxon>Oweniidae</taxon>
        <taxon>Owenia</taxon>
    </lineage>
</organism>
<dbReference type="SMART" id="SM00174">
    <property type="entry name" value="RHO"/>
    <property type="match status" value="1"/>
</dbReference>
<keyword evidence="3" id="KW-0547">Nucleotide-binding</keyword>
<dbReference type="FunFam" id="3.40.50.300:FF:001684">
    <property type="entry name" value="Intraflagellar transport 27 homolog (Chlamydomonas)"/>
    <property type="match status" value="1"/>
</dbReference>
<keyword evidence="7" id="KW-0966">Cell projection</keyword>
<dbReference type="OrthoDB" id="265044at2759"/>
<dbReference type="PROSITE" id="PS51420">
    <property type="entry name" value="RHO"/>
    <property type="match status" value="1"/>
</dbReference>
<sequence length="187" mass="20592">MPAVLRAKCIIAGDSAVGKSALTQVFHSDGAHYPKNYAMTVGVELCVKSVTIPDTSDTVELFLHDSAGKETFSDLVQKHWSQPSVIMIVYDVTSETSFSSCAKWLERVKSQKPEVSTPGVLVAAKKDLDARRAVSPKAGQEFAMSNGLEYFEVSAKEGENVEAPFYYLANEFHKLYNEKLDTFQTLS</sequence>
<dbReference type="InterPro" id="IPR050227">
    <property type="entry name" value="Rab"/>
</dbReference>
<dbReference type="GO" id="GO:0005525">
    <property type="term" value="F:GTP binding"/>
    <property type="evidence" value="ECO:0007669"/>
    <property type="project" value="UniProtKB-KW"/>
</dbReference>
<proteinExistence type="inferred from homology"/>